<dbReference type="InterPro" id="IPR036249">
    <property type="entry name" value="Thioredoxin-like_sf"/>
</dbReference>
<evidence type="ECO:0000256" key="3">
    <source>
        <dbReference type="ARBA" id="ARBA00006347"/>
    </source>
</evidence>
<dbReference type="Gene3D" id="3.40.30.10">
    <property type="entry name" value="Glutaredoxin"/>
    <property type="match status" value="4"/>
</dbReference>
<evidence type="ECO:0000256" key="13">
    <source>
        <dbReference type="RuleBase" id="RU361130"/>
    </source>
</evidence>
<dbReference type="FunFam" id="3.40.30.10:FF:000303">
    <property type="entry name" value="Protein disulfide-isomerase"/>
    <property type="match status" value="1"/>
</dbReference>
<evidence type="ECO:0000256" key="11">
    <source>
        <dbReference type="PIRSR" id="PIRSR605792-51"/>
    </source>
</evidence>
<dbReference type="Proteomes" id="UP000694867">
    <property type="component" value="Unplaced"/>
</dbReference>
<dbReference type="NCBIfam" id="TIGR01126">
    <property type="entry name" value="pdi_dom"/>
    <property type="match status" value="1"/>
</dbReference>
<dbReference type="PRINTS" id="PR00421">
    <property type="entry name" value="THIOREDOXIN"/>
</dbReference>
<keyword evidence="15" id="KW-1185">Reference proteome</keyword>
<dbReference type="EC" id="5.3.4.1" evidence="4 13"/>
<evidence type="ECO:0000256" key="4">
    <source>
        <dbReference type="ARBA" id="ARBA00012723"/>
    </source>
</evidence>
<dbReference type="InterPro" id="IPR017937">
    <property type="entry name" value="Thioredoxin_CS"/>
</dbReference>
<evidence type="ECO:0000256" key="7">
    <source>
        <dbReference type="ARBA" id="ARBA00022824"/>
    </source>
</evidence>
<feature type="domain" description="Thioredoxin" evidence="14">
    <location>
        <begin position="12"/>
        <end position="129"/>
    </location>
</feature>
<dbReference type="CDD" id="cd02961">
    <property type="entry name" value="PDI_a_family"/>
    <property type="match status" value="1"/>
</dbReference>
<dbReference type="RefSeq" id="XP_003739872.1">
    <property type="nucleotide sequence ID" value="XM_003739824.2"/>
</dbReference>
<feature type="chain" id="PRO_5042314077" description="Protein disulfide-isomerase" evidence="13">
    <location>
        <begin position="20"/>
        <end position="489"/>
    </location>
</feature>
<evidence type="ECO:0000256" key="5">
    <source>
        <dbReference type="ARBA" id="ARBA00022729"/>
    </source>
</evidence>
<evidence type="ECO:0000256" key="12">
    <source>
        <dbReference type="RuleBase" id="RU004208"/>
    </source>
</evidence>
<evidence type="ECO:0000313" key="16">
    <source>
        <dbReference type="RefSeq" id="XP_003739872.1"/>
    </source>
</evidence>
<evidence type="ECO:0000256" key="9">
    <source>
        <dbReference type="ARBA" id="ARBA00023235"/>
    </source>
</evidence>
<keyword evidence="6" id="KW-0677">Repeat</keyword>
<keyword evidence="7" id="KW-0256">Endoplasmic reticulum</keyword>
<feature type="signal peptide" evidence="13">
    <location>
        <begin position="1"/>
        <end position="19"/>
    </location>
</feature>
<dbReference type="PROSITE" id="PS00194">
    <property type="entry name" value="THIOREDOXIN_1"/>
    <property type="match status" value="2"/>
</dbReference>
<dbReference type="PANTHER" id="PTHR18929">
    <property type="entry name" value="PROTEIN DISULFIDE ISOMERASE"/>
    <property type="match status" value="1"/>
</dbReference>
<reference evidence="16" key="1">
    <citation type="submission" date="2025-08" db="UniProtKB">
        <authorList>
            <consortium name="RefSeq"/>
        </authorList>
    </citation>
    <scope>IDENTIFICATION</scope>
</reference>
<dbReference type="NCBIfam" id="TIGR01130">
    <property type="entry name" value="ER_PDI_fam"/>
    <property type="match status" value="1"/>
</dbReference>
<dbReference type="PROSITE" id="PS51352">
    <property type="entry name" value="THIOREDOXIN_2"/>
    <property type="match status" value="2"/>
</dbReference>
<dbReference type="CDD" id="cd03073">
    <property type="entry name" value="PDI_b'_ERp72_ERp57"/>
    <property type="match status" value="1"/>
</dbReference>
<dbReference type="GeneID" id="100901673"/>
<dbReference type="InterPro" id="IPR005792">
    <property type="entry name" value="Prot_disulphide_isomerase"/>
</dbReference>
<comment type="similarity">
    <text evidence="3 12">Belongs to the protein disulfide isomerase family.</text>
</comment>
<feature type="disulfide bond" description="Redox-active" evidence="11">
    <location>
        <begin position="392"/>
        <end position="395"/>
    </location>
</feature>
<dbReference type="PANTHER" id="PTHR18929:SF132">
    <property type="entry name" value="PROTEIN DISULFIDE-ISOMERASE A3"/>
    <property type="match status" value="1"/>
</dbReference>
<dbReference type="FunFam" id="3.40.30.10:FF:000077">
    <property type="entry name" value="Protein disulfide-isomerase"/>
    <property type="match status" value="1"/>
</dbReference>
<keyword evidence="10 11" id="KW-0676">Redox-active center</keyword>
<evidence type="ECO:0000256" key="6">
    <source>
        <dbReference type="ARBA" id="ARBA00022737"/>
    </source>
</evidence>
<dbReference type="SUPFAM" id="SSF52833">
    <property type="entry name" value="Thioredoxin-like"/>
    <property type="match status" value="3"/>
</dbReference>
<comment type="catalytic activity">
    <reaction evidence="1 13">
        <text>Catalyzes the rearrangement of -S-S- bonds in proteins.</text>
        <dbReference type="EC" id="5.3.4.1"/>
    </reaction>
</comment>
<name>A0AAJ6QML0_9ACAR</name>
<keyword evidence="5 13" id="KW-0732">Signal</keyword>
<dbReference type="GO" id="GO:0034976">
    <property type="term" value="P:response to endoplasmic reticulum stress"/>
    <property type="evidence" value="ECO:0007669"/>
    <property type="project" value="TreeGrafter"/>
</dbReference>
<evidence type="ECO:0000256" key="2">
    <source>
        <dbReference type="ARBA" id="ARBA00004319"/>
    </source>
</evidence>
<accession>A0AAJ6QML0</accession>
<dbReference type="FunFam" id="3.40.30.10:FF:000045">
    <property type="entry name" value="Disulfide-isomerase A3"/>
    <property type="match status" value="1"/>
</dbReference>
<dbReference type="GO" id="GO:0005788">
    <property type="term" value="C:endoplasmic reticulum lumen"/>
    <property type="evidence" value="ECO:0007669"/>
    <property type="project" value="UniProtKB-SubCell"/>
</dbReference>
<dbReference type="AlphaFoldDB" id="A0AAJ6QML0"/>
<feature type="domain" description="Thioredoxin" evidence="14">
    <location>
        <begin position="342"/>
        <end position="470"/>
    </location>
</feature>
<evidence type="ECO:0000256" key="1">
    <source>
        <dbReference type="ARBA" id="ARBA00001182"/>
    </source>
</evidence>
<dbReference type="InterPro" id="IPR005788">
    <property type="entry name" value="PDI_thioredoxin-like_dom"/>
</dbReference>
<dbReference type="FunFam" id="3.40.30.10:FF:000017">
    <property type="entry name" value="Protein disulfide-isomerase A4"/>
    <property type="match status" value="1"/>
</dbReference>
<feature type="disulfide bond" description="Redox-active" evidence="11">
    <location>
        <begin position="48"/>
        <end position="51"/>
    </location>
</feature>
<comment type="subcellular location">
    <subcellularLocation>
        <location evidence="2">Endoplasmic reticulum lumen</location>
    </subcellularLocation>
</comment>
<evidence type="ECO:0000256" key="10">
    <source>
        <dbReference type="ARBA" id="ARBA00023284"/>
    </source>
</evidence>
<dbReference type="GO" id="GO:0003756">
    <property type="term" value="F:protein disulfide isomerase activity"/>
    <property type="evidence" value="ECO:0007669"/>
    <property type="project" value="UniProtKB-EC"/>
</dbReference>
<sequence>MKTKVLLLLLVALVAYTEAEYVVDMTAAFEENIRIHEIALVKFYAPWCGHCKRLAPEFEEAAGTLIKHDPPVVLADVDCTADSGKGVCSKYGVTGYPTLKIFRHGEVSGEYGGARDADGIVQYMKTLAGPSSKEIKSKKDFEAVLARDESVVVGFFKEKDSALHQAYQKVADKERENYSFYHTHDAEVIEDKKFDDKVVVIRAKKYTNKFEDSEVVFDGAPDDDAIRAFLSKNFFGLVGHRTRDNQKLFDSPLLVAYYDVDYEKNPKGTNYWRNRIMKALKKHAGKIVGAVSSRKRFASEVDDFGFDSGDAPAIGIRDEKFNKYRMEGEFSIENLEKFVKDYLDGKLLPHLKSEKVPEDNDGPVKVAVARNFDDLVLGADKDVLIEFYAPWCGHCKKLAPVLEELGRELEGEDVIVVKMDATANDTPQDFQVQGYPTLYWLPKNAKSSPARYEGGRELKDFVKYIAKHATDELKKYDRSGEKRDAKSEL</sequence>
<evidence type="ECO:0000259" key="14">
    <source>
        <dbReference type="PROSITE" id="PS51352"/>
    </source>
</evidence>
<dbReference type="CDD" id="cd02995">
    <property type="entry name" value="PDI_a_PDI_a'_C"/>
    <property type="match status" value="1"/>
</dbReference>
<evidence type="ECO:0000313" key="15">
    <source>
        <dbReference type="Proteomes" id="UP000694867"/>
    </source>
</evidence>
<keyword evidence="9 13" id="KW-0413">Isomerase</keyword>
<dbReference type="KEGG" id="goe:100901673"/>
<evidence type="ECO:0000256" key="8">
    <source>
        <dbReference type="ARBA" id="ARBA00023157"/>
    </source>
</evidence>
<gene>
    <name evidence="16" type="primary">LOC100901673</name>
</gene>
<proteinExistence type="inferred from homology"/>
<organism evidence="15 16">
    <name type="scientific">Galendromus occidentalis</name>
    <name type="common">western predatory mite</name>
    <dbReference type="NCBI Taxonomy" id="34638"/>
    <lineage>
        <taxon>Eukaryota</taxon>
        <taxon>Metazoa</taxon>
        <taxon>Ecdysozoa</taxon>
        <taxon>Arthropoda</taxon>
        <taxon>Chelicerata</taxon>
        <taxon>Arachnida</taxon>
        <taxon>Acari</taxon>
        <taxon>Parasitiformes</taxon>
        <taxon>Mesostigmata</taxon>
        <taxon>Gamasina</taxon>
        <taxon>Phytoseioidea</taxon>
        <taxon>Phytoseiidae</taxon>
        <taxon>Typhlodrominae</taxon>
        <taxon>Galendromus</taxon>
    </lineage>
</organism>
<keyword evidence="8 11" id="KW-1015">Disulfide bond</keyword>
<dbReference type="GO" id="GO:0006457">
    <property type="term" value="P:protein folding"/>
    <property type="evidence" value="ECO:0007669"/>
    <property type="project" value="TreeGrafter"/>
</dbReference>
<dbReference type="Pfam" id="PF00085">
    <property type="entry name" value="Thioredoxin"/>
    <property type="match status" value="2"/>
</dbReference>
<dbReference type="InterPro" id="IPR013766">
    <property type="entry name" value="Thioredoxin_domain"/>
</dbReference>
<dbReference type="Pfam" id="PF13848">
    <property type="entry name" value="Thioredoxin_6"/>
    <property type="match status" value="1"/>
</dbReference>
<protein>
    <recommendedName>
        <fullName evidence="4 13">Protein disulfide-isomerase</fullName>
        <ecNumber evidence="4 13">5.3.4.1</ecNumber>
    </recommendedName>
</protein>